<name>A0ABR2L267_9EUKA</name>
<feature type="compositionally biased region" description="Basic and acidic residues" evidence="1">
    <location>
        <begin position="1115"/>
        <end position="1128"/>
    </location>
</feature>
<evidence type="ECO:0000256" key="1">
    <source>
        <dbReference type="SAM" id="MobiDB-lite"/>
    </source>
</evidence>
<keyword evidence="2" id="KW-0812">Transmembrane</keyword>
<evidence type="ECO:0000313" key="4">
    <source>
        <dbReference type="Proteomes" id="UP001470230"/>
    </source>
</evidence>
<feature type="transmembrane region" description="Helical" evidence="2">
    <location>
        <begin position="1168"/>
        <end position="1192"/>
    </location>
</feature>
<gene>
    <name evidence="3" type="ORF">M9Y10_015374</name>
</gene>
<keyword evidence="2" id="KW-0472">Membrane</keyword>
<organism evidence="3 4">
    <name type="scientific">Tritrichomonas musculus</name>
    <dbReference type="NCBI Taxonomy" id="1915356"/>
    <lineage>
        <taxon>Eukaryota</taxon>
        <taxon>Metamonada</taxon>
        <taxon>Parabasalia</taxon>
        <taxon>Tritrichomonadida</taxon>
        <taxon>Tritrichomonadidae</taxon>
        <taxon>Tritrichomonas</taxon>
    </lineage>
</organism>
<dbReference type="Proteomes" id="UP001470230">
    <property type="component" value="Unassembled WGS sequence"/>
</dbReference>
<keyword evidence="2" id="KW-1133">Transmembrane helix</keyword>
<dbReference type="Gene3D" id="1.50.10.100">
    <property type="entry name" value="Chondroitin AC/alginate lyase"/>
    <property type="match status" value="1"/>
</dbReference>
<evidence type="ECO:0000313" key="3">
    <source>
        <dbReference type="EMBL" id="KAK8897427.1"/>
    </source>
</evidence>
<feature type="compositionally biased region" description="Low complexity" evidence="1">
    <location>
        <begin position="1141"/>
        <end position="1152"/>
    </location>
</feature>
<proteinExistence type="predicted"/>
<evidence type="ECO:0000256" key="2">
    <source>
        <dbReference type="SAM" id="Phobius"/>
    </source>
</evidence>
<dbReference type="EMBL" id="JAPFFF010000002">
    <property type="protein sequence ID" value="KAK8897427.1"/>
    <property type="molecule type" value="Genomic_DNA"/>
</dbReference>
<evidence type="ECO:0008006" key="5">
    <source>
        <dbReference type="Google" id="ProtNLM"/>
    </source>
</evidence>
<dbReference type="SUPFAM" id="SSF48230">
    <property type="entry name" value="Chondroitin AC/alginate lyase"/>
    <property type="match status" value="1"/>
</dbReference>
<feature type="region of interest" description="Disordered" evidence="1">
    <location>
        <begin position="1109"/>
        <end position="1158"/>
    </location>
</feature>
<protein>
    <recommendedName>
        <fullName evidence="5">Heparinase II/III-like protein</fullName>
    </recommendedName>
</protein>
<keyword evidence="4" id="KW-1185">Reference proteome</keyword>
<reference evidence="3 4" key="1">
    <citation type="submission" date="2024-04" db="EMBL/GenBank/DDBJ databases">
        <title>Tritrichomonas musculus Genome.</title>
        <authorList>
            <person name="Alves-Ferreira E."/>
            <person name="Grigg M."/>
            <person name="Lorenzi H."/>
            <person name="Galac M."/>
        </authorList>
    </citation>
    <scope>NUCLEOTIDE SEQUENCE [LARGE SCALE GENOMIC DNA]</scope>
    <source>
        <strain evidence="3 4">EAF2021</strain>
    </source>
</reference>
<sequence length="1205" mass="137296">MFFIIVSSILIFKSKIIHETDTEILEQLFKRSKVEHPSATINKQDLQRAKENIEKHPWAKTVQRRIKSAADKTITMYSEDSFLENMISRTSPVAQTFCPHCASNGNDFIPTGHWSWTIDDPDHIKCLTCGTIYPNEAYPETLQYRSQWDPEQVITYVNNGPKKCFDYYRCYSSVNGLIRNYKLDYTIKRLTTLSQAYALSNDIKYAEATKRILLKLADRFPKYLVYCGHSISQYADCDPHYAVQHIPNLPVIDGKKCPIIVADPEYQPDTFFDDYGQTGRAGTTGSDGEYVEIMALAYDLVADAKRDEDGTPLFSEEEKKHVEEDLLIESCLLGFFDKKINNKSTLNVKGCAIVGLVVGNAILVRFGLDGFNRCFDEYFLKDGSTSQSVTYGLKTLMGFGGFNLAFRNYSDPSYYTPGPDEIQYKNFNINRDTEYESLWHSLVWSLYYDTTYPIIGDQTHGRDFPSEYYEFLTNEYKHKYIQEFIGSLQNKERIPQNNAIFLRDIDYVPFNGSFVLSDMIYPYLMQGFIRSGEFGEESLLFLDASLADGGHHHYDSMNIIYTKYGKELLLDLGYLLDHPNKSKTMETSVHNLVLIDGLDQKKVQRGGEFHIFETTLNDTKVMQASSLPYENIDVYHRTLVQIEHERGKNYVVDIFRSNGGSERRELVFHGPNHDYKFNKPLSFDTPRVVIPINGYVQFLVRSQESYEISDISMYEVKEDGTKGEELLVEIDEKLLATNISRYNCTSESFFCGRMNKGSPLKYSIVDGPEKDKKAIKVHCDSTTTKCNGYLLIGHENNLLHLKDNSRYMLQFQTKGETFSPAIRLVMIEKNQTRIKENSLWEINPDKWSLFKGYFDVGAPFSDSLGTKTSDHVTITWKIDEGMDFSTFIPARKDQKIFFKNGWGQRYRDNRDFGATLPYFFIDRDLEEKVSTWVMVYEGFNKSQGIVNGVEITNDDNGNVVVKIDTKDGYDYVSSSFVDGYTVEGFGLKSDGKVAVINQGKPRLYDGKTLEFNDKKVKVDNIKCSGNVIGYGNSENKELSWFDIEGEIDINLLRKGQVFFVTGEDGFSRGYPIQNVSDSSRIYVKSDSRGFKAYSAQRWRMTNLFTEFEGDDSSSEEVKTNNSENKEELSSSNNNADVGIDSETNSNSNAAGENESDLDNDKKKLSKGAIAAIVVVIIVVVAAAIVIGVILYIRKNKTKESSAAEI</sequence>
<accession>A0ABR2L267</accession>
<dbReference type="Gene3D" id="2.70.98.70">
    <property type="match status" value="1"/>
</dbReference>
<dbReference type="InterPro" id="IPR008929">
    <property type="entry name" value="Chondroitin_lyas"/>
</dbReference>
<comment type="caution">
    <text evidence="3">The sequence shown here is derived from an EMBL/GenBank/DDBJ whole genome shotgun (WGS) entry which is preliminary data.</text>
</comment>